<accession>A0A1R3I9R9</accession>
<protein>
    <submittedName>
        <fullName evidence="1">Uncharacterized protein</fullName>
    </submittedName>
</protein>
<gene>
    <name evidence="1" type="ORF">COLO4_24465</name>
</gene>
<dbReference type="EMBL" id="AWUE01018573">
    <property type="protein sequence ID" value="OMO79342.1"/>
    <property type="molecule type" value="Genomic_DNA"/>
</dbReference>
<evidence type="ECO:0000313" key="1">
    <source>
        <dbReference type="EMBL" id="OMO79342.1"/>
    </source>
</evidence>
<proteinExistence type="predicted"/>
<keyword evidence="2" id="KW-1185">Reference proteome</keyword>
<sequence>MAVTYGMHQNELQKFEAKSDAVKLSSTIRTPQAQRIQSKANLPGERTCQLISQLSPSSRSNLIHSSYFLCK</sequence>
<evidence type="ECO:0000313" key="2">
    <source>
        <dbReference type="Proteomes" id="UP000187203"/>
    </source>
</evidence>
<comment type="caution">
    <text evidence="1">The sequence shown here is derived from an EMBL/GenBank/DDBJ whole genome shotgun (WGS) entry which is preliminary data.</text>
</comment>
<name>A0A1R3I9R9_9ROSI</name>
<dbReference type="AlphaFoldDB" id="A0A1R3I9R9"/>
<organism evidence="1 2">
    <name type="scientific">Corchorus olitorius</name>
    <dbReference type="NCBI Taxonomy" id="93759"/>
    <lineage>
        <taxon>Eukaryota</taxon>
        <taxon>Viridiplantae</taxon>
        <taxon>Streptophyta</taxon>
        <taxon>Embryophyta</taxon>
        <taxon>Tracheophyta</taxon>
        <taxon>Spermatophyta</taxon>
        <taxon>Magnoliopsida</taxon>
        <taxon>eudicotyledons</taxon>
        <taxon>Gunneridae</taxon>
        <taxon>Pentapetalae</taxon>
        <taxon>rosids</taxon>
        <taxon>malvids</taxon>
        <taxon>Malvales</taxon>
        <taxon>Malvaceae</taxon>
        <taxon>Grewioideae</taxon>
        <taxon>Apeibeae</taxon>
        <taxon>Corchorus</taxon>
    </lineage>
</organism>
<reference evidence="2" key="1">
    <citation type="submission" date="2013-09" db="EMBL/GenBank/DDBJ databases">
        <title>Corchorus olitorius genome sequencing.</title>
        <authorList>
            <person name="Alam M."/>
            <person name="Haque M.S."/>
            <person name="Islam M.S."/>
            <person name="Emdad E.M."/>
            <person name="Islam M.M."/>
            <person name="Ahmed B."/>
            <person name="Halim A."/>
            <person name="Hossen Q.M.M."/>
            <person name="Hossain M.Z."/>
            <person name="Ahmed R."/>
            <person name="Khan M.M."/>
            <person name="Islam R."/>
            <person name="Rashid M.M."/>
            <person name="Khan S.A."/>
            <person name="Rahman M.S."/>
            <person name="Alam M."/>
            <person name="Yahiya A.S."/>
            <person name="Khan M.S."/>
            <person name="Azam M.S."/>
            <person name="Haque T."/>
            <person name="Lashkar M.Z.H."/>
            <person name="Akhand A.I."/>
            <person name="Morshed G."/>
            <person name="Roy S."/>
            <person name="Uddin K.S."/>
            <person name="Rabeya T."/>
            <person name="Hossain A.S."/>
            <person name="Chowdhury A."/>
            <person name="Snigdha A.R."/>
            <person name="Mortoza M.S."/>
            <person name="Matin S.A."/>
            <person name="Hoque S.M.E."/>
            <person name="Islam M.K."/>
            <person name="Roy D.K."/>
            <person name="Haider R."/>
            <person name="Moosa M.M."/>
            <person name="Elias S.M."/>
            <person name="Hasan A.M."/>
            <person name="Jahan S."/>
            <person name="Shafiuddin M."/>
            <person name="Mahmood N."/>
            <person name="Shommy N.S."/>
        </authorList>
    </citation>
    <scope>NUCLEOTIDE SEQUENCE [LARGE SCALE GENOMIC DNA]</scope>
    <source>
        <strain evidence="2">cv. O-4</strain>
    </source>
</reference>
<dbReference type="Proteomes" id="UP000187203">
    <property type="component" value="Unassembled WGS sequence"/>
</dbReference>